<dbReference type="Proteomes" id="UP000070700">
    <property type="component" value="Unassembled WGS sequence"/>
</dbReference>
<gene>
    <name evidence="1" type="ORF">LY89DRAFT_783409</name>
</gene>
<dbReference type="EMBL" id="KQ947418">
    <property type="protein sequence ID" value="KUJ15214.1"/>
    <property type="molecule type" value="Genomic_DNA"/>
</dbReference>
<dbReference type="KEGG" id="psco:LY89DRAFT_783409"/>
<dbReference type="Pfam" id="PF11917">
    <property type="entry name" value="DUF3435"/>
    <property type="match status" value="1"/>
</dbReference>
<organism evidence="1 2">
    <name type="scientific">Mollisia scopiformis</name>
    <name type="common">Conifer needle endophyte fungus</name>
    <name type="synonym">Phialocephala scopiformis</name>
    <dbReference type="NCBI Taxonomy" id="149040"/>
    <lineage>
        <taxon>Eukaryota</taxon>
        <taxon>Fungi</taxon>
        <taxon>Dikarya</taxon>
        <taxon>Ascomycota</taxon>
        <taxon>Pezizomycotina</taxon>
        <taxon>Leotiomycetes</taxon>
        <taxon>Helotiales</taxon>
        <taxon>Mollisiaceae</taxon>
        <taxon>Mollisia</taxon>
    </lineage>
</organism>
<reference evidence="1 2" key="1">
    <citation type="submission" date="2015-10" db="EMBL/GenBank/DDBJ databases">
        <title>Full genome of DAOMC 229536 Phialocephala scopiformis, a fungal endophyte of spruce producing the potent anti-insectan compound rugulosin.</title>
        <authorList>
            <consortium name="DOE Joint Genome Institute"/>
            <person name="Walker A.K."/>
            <person name="Frasz S.L."/>
            <person name="Seifert K.A."/>
            <person name="Miller J.D."/>
            <person name="Mondo S.J."/>
            <person name="Labutti K."/>
            <person name="Lipzen A."/>
            <person name="Dockter R."/>
            <person name="Kennedy M."/>
            <person name="Grigoriev I.V."/>
            <person name="Spatafora J.W."/>
        </authorList>
    </citation>
    <scope>NUCLEOTIDE SEQUENCE [LARGE SCALE GENOMIC DNA]</scope>
    <source>
        <strain evidence="1 2">CBS 120377</strain>
    </source>
</reference>
<accession>A0A194X573</accession>
<dbReference type="OrthoDB" id="3437109at2759"/>
<dbReference type="GeneID" id="28832404"/>
<dbReference type="AlphaFoldDB" id="A0A194X573"/>
<dbReference type="PANTHER" id="PTHR37535">
    <property type="entry name" value="FLUG DOMAIN PROTEIN"/>
    <property type="match status" value="1"/>
</dbReference>
<evidence type="ECO:0000313" key="1">
    <source>
        <dbReference type="EMBL" id="KUJ15214.1"/>
    </source>
</evidence>
<dbReference type="InterPro" id="IPR021842">
    <property type="entry name" value="DUF3435"/>
</dbReference>
<dbReference type="RefSeq" id="XP_018069569.1">
    <property type="nucleotide sequence ID" value="XM_018222678.1"/>
</dbReference>
<name>A0A194X573_MOLSC</name>
<keyword evidence="2" id="KW-1185">Reference proteome</keyword>
<sequence length="247" mass="28137">MALADEVFCDMKATVRYCDEPIQKDMIKLDVTGSAKKLPVLRSFYTNKENKAWSYASCHTQLIRLGYRMGFEKSATSYAIRLQCANLLCATVAPAQAGKILGQKGPSVLQKSYASTISGIDVQSLYQKKPMHTSDIAKMTRLKFSNNLRKGAPYRLLRKERLAALQTEEVQDLSRRRERGTVSKQQLDVAKARAKREYIAKLRQDYFERSSNEYAELALDDLGPCRARVVELMYCHCYHMTFGHVLD</sequence>
<proteinExistence type="predicted"/>
<dbReference type="PANTHER" id="PTHR37535:SF3">
    <property type="entry name" value="FLUG DOMAIN-CONTAINING PROTEIN"/>
    <property type="match status" value="1"/>
</dbReference>
<evidence type="ECO:0000313" key="2">
    <source>
        <dbReference type="Proteomes" id="UP000070700"/>
    </source>
</evidence>
<dbReference type="InParanoid" id="A0A194X573"/>
<protein>
    <submittedName>
        <fullName evidence="1">Uncharacterized protein</fullName>
    </submittedName>
</protein>